<gene>
    <name evidence="1" type="ORF">TO73_2517</name>
</gene>
<name>A0ABM5VPZ7_THEA5</name>
<proteinExistence type="predicted"/>
<keyword evidence="2" id="KW-1185">Reference proteome</keyword>
<accession>A0ABM5VPZ7</accession>
<dbReference type="Proteomes" id="UP000058660">
    <property type="component" value="Plasmid pTA16"/>
</dbReference>
<keyword evidence="1" id="KW-0614">Plasmid</keyword>
<sequence>MGFGFGFPLPKGSSSSVLARPCRLGPQGGPVYPLGAIIPTPSQRQEGIPVHPVQTGAFGTAGAGRKCGVPHGKRQSPPGNPGGFSWAFCLPALEGSRSGHLLMHPRTDPHSIRLPPSHGNPPGRCLLPVWWALPPIFGLGTAVAVPVWPGHAPVERATGPTLPRSWFRHPSRGASPRGESAKLLVLGFPPQTFQFFPLRALPHPSGTYTRVFRGRETRPLVGAEAPVRWTPHG</sequence>
<evidence type="ECO:0000313" key="1">
    <source>
        <dbReference type="EMBL" id="ALJ92226.1"/>
    </source>
</evidence>
<geneLocation type="plasmid" evidence="1 2">
    <name>pTA16</name>
</geneLocation>
<reference evidence="2" key="1">
    <citation type="journal article" date="2015" name="PLoS ONE">
        <title>Complete Genome Sequence of Thermus aquaticus Y51MC23.</title>
        <authorList>
            <person name="Brumm P.J."/>
            <person name="Monsma S."/>
            <person name="Keough B."/>
            <person name="Jasinovica S."/>
            <person name="Ferguson E."/>
            <person name="Schoenfeld T."/>
            <person name="Lodes M."/>
            <person name="Mead D.A."/>
        </authorList>
    </citation>
    <scope>NUCLEOTIDE SEQUENCE [LARGE SCALE GENOMIC DNA]</scope>
    <source>
        <strain evidence="2">BAA-2747 / Y51MC23</strain>
    </source>
</reference>
<organism evidence="1 2">
    <name type="scientific">Thermus aquaticus (strain ATCC BAA-2747 / Y51MC23)</name>
    <dbReference type="NCBI Taxonomy" id="498848"/>
    <lineage>
        <taxon>Bacteria</taxon>
        <taxon>Thermotogati</taxon>
        <taxon>Deinococcota</taxon>
        <taxon>Deinococci</taxon>
        <taxon>Thermales</taxon>
        <taxon>Thermaceae</taxon>
        <taxon>Thermus</taxon>
    </lineage>
</organism>
<dbReference type="EMBL" id="CP010824">
    <property type="protein sequence ID" value="ALJ92226.1"/>
    <property type="molecule type" value="Genomic_DNA"/>
</dbReference>
<evidence type="ECO:0000313" key="2">
    <source>
        <dbReference type="Proteomes" id="UP000058660"/>
    </source>
</evidence>
<protein>
    <submittedName>
        <fullName evidence="1">Uncharacterized protein</fullName>
    </submittedName>
</protein>